<accession>A0A1F7X517</accession>
<comment type="caution">
    <text evidence="2">The sequence shown here is derived from an EMBL/GenBank/DDBJ whole genome shotgun (WGS) entry which is preliminary data.</text>
</comment>
<gene>
    <name evidence="2" type="ORF">A2Y68_01870</name>
</gene>
<dbReference type="AlphaFoldDB" id="A0A1F7X517"/>
<reference evidence="2 3" key="1">
    <citation type="journal article" date="2016" name="Nat. Commun.">
        <title>Thousands of microbial genomes shed light on interconnected biogeochemical processes in an aquifer system.</title>
        <authorList>
            <person name="Anantharaman K."/>
            <person name="Brown C.T."/>
            <person name="Hug L.A."/>
            <person name="Sharon I."/>
            <person name="Castelle C.J."/>
            <person name="Probst A.J."/>
            <person name="Thomas B.C."/>
            <person name="Singh A."/>
            <person name="Wilkins M.J."/>
            <person name="Karaoz U."/>
            <person name="Brodie E.L."/>
            <person name="Williams K.H."/>
            <person name="Hubbard S.S."/>
            <person name="Banfield J.F."/>
        </authorList>
    </citation>
    <scope>NUCLEOTIDE SEQUENCE [LARGE SCALE GENOMIC DNA]</scope>
</reference>
<evidence type="ECO:0000313" key="3">
    <source>
        <dbReference type="Proteomes" id="UP000176778"/>
    </source>
</evidence>
<protein>
    <submittedName>
        <fullName evidence="2">Uncharacterized protein</fullName>
    </submittedName>
</protein>
<dbReference type="STRING" id="1802479.A2Y68_01870"/>
<proteinExistence type="predicted"/>
<dbReference type="EMBL" id="MGFR01000001">
    <property type="protein sequence ID" value="OGM10166.1"/>
    <property type="molecule type" value="Genomic_DNA"/>
</dbReference>
<dbReference type="Proteomes" id="UP000176778">
    <property type="component" value="Unassembled WGS sequence"/>
</dbReference>
<feature type="compositionally biased region" description="Gly residues" evidence="1">
    <location>
        <begin position="13"/>
        <end position="31"/>
    </location>
</feature>
<sequence>METGPKVYSAAEGAGGGPSAPGPEGGTGGGPTVPKGEWSPGLVEKLTSAERPEVVRWRMWRLLENVLDEGDDWTARILKDRIHSKVTELEEQSEPSIAAFEQRPLKSADTAMLEAYREAERETKAILKFYMEFGGNYMRSRGSGEYLANTAISPLTVEVTPDMMRTIFSLPGFKTEKDWPQLGTQIGDAIKAYEYIALKADPRLKDEVYYIEGTAGFLALFGSKEKAEQWINDLTLALWAKDLGLEGKTFDELIPEQKDALSQRRVFINRFASKLRPERRDIIKKAIQGLISRSEDPKDLVAAKQAEIAEKLGYISSFILGQAAYYGSEVEEKKGSYEFTLEGYPVSDAFAEIFNPQVWALDRAKSGYFAGPRSKSNREFGKILAGLPVRMHVPFLRFNTIPAINTPDNKLLAKSLWEELWVDGKNIGDISWDRLPELAMRGYLLRAFLLLRKAGETGPAGIALVMRGDDWRGRKVEGLLEPFYWKEVRRWIHIVVGDSLITSGQPERWRKARAGALEKRAKEIMSTEQATGEDGKRRRYTDDEARAEAYKREIKEAVDAERRKWKQIILDSIKAWHSNLGKAKWDSLNEVAKDSGYWQD</sequence>
<feature type="region of interest" description="Disordered" evidence="1">
    <location>
        <begin position="1"/>
        <end position="39"/>
    </location>
</feature>
<organism evidence="2 3">
    <name type="scientific">Candidatus Woesebacteria bacterium RBG_13_46_13</name>
    <dbReference type="NCBI Taxonomy" id="1802479"/>
    <lineage>
        <taxon>Bacteria</taxon>
        <taxon>Candidatus Woeseibacteriota</taxon>
    </lineage>
</organism>
<evidence type="ECO:0000313" key="2">
    <source>
        <dbReference type="EMBL" id="OGM10166.1"/>
    </source>
</evidence>
<name>A0A1F7X517_9BACT</name>
<evidence type="ECO:0000256" key="1">
    <source>
        <dbReference type="SAM" id="MobiDB-lite"/>
    </source>
</evidence>